<dbReference type="STRING" id="1392877.SAMN05216221_0539"/>
<evidence type="ECO:0000313" key="4">
    <source>
        <dbReference type="Proteomes" id="UP000243359"/>
    </source>
</evidence>
<dbReference type="RefSeq" id="WP_090347496.1">
    <property type="nucleotide sequence ID" value="NZ_LT629751.1"/>
</dbReference>
<accession>A0A1H1ML74</accession>
<evidence type="ECO:0000259" key="1">
    <source>
        <dbReference type="Pfam" id="PF09828"/>
    </source>
</evidence>
<dbReference type="InterPro" id="IPR046858">
    <property type="entry name" value="ChrB_N"/>
</dbReference>
<dbReference type="InterPro" id="IPR018634">
    <property type="entry name" value="ChrB_C"/>
</dbReference>
<dbReference type="Pfam" id="PF09828">
    <property type="entry name" value="ChrB_C"/>
    <property type="match status" value="1"/>
</dbReference>
<keyword evidence="4" id="KW-1185">Reference proteome</keyword>
<feature type="domain" description="ChrB N-terminal" evidence="2">
    <location>
        <begin position="18"/>
        <end position="97"/>
    </location>
</feature>
<sequence length="314" mass="34303">MSFLALFVSLPTKASTGRMRVWRSVKALGCATLRDGVYLLPDSANSAATLGEVAAQAAEAGGSGEVYRLSGCDDAQEATLRALFDRGEEYAGLAEEIKELGRSLASLDGAAAARKLQPLVRRFEQVVRIDFFPGEAQRQTLGLLDELRDALTRRMSPDEPTARQADIPRLARDDYQGRVWATRARPWVDRLASAWLIRRFIDPDARIVWLASPSDCKADWLGFDFDGAAFSHVGTKVTFETLLASFGLESAPALVRLGELVHCLDVGGLPVAQAPGIESLLAGLRESEPDDDTLLARACEVFDWLLKSYEDKTT</sequence>
<dbReference type="EMBL" id="LT629751">
    <property type="protein sequence ID" value="SDR87372.1"/>
    <property type="molecule type" value="Genomic_DNA"/>
</dbReference>
<evidence type="ECO:0000313" key="3">
    <source>
        <dbReference type="EMBL" id="SDR87372.1"/>
    </source>
</evidence>
<reference evidence="4" key="1">
    <citation type="submission" date="2016-10" db="EMBL/GenBank/DDBJ databases">
        <authorList>
            <person name="Varghese N."/>
            <person name="Submissions S."/>
        </authorList>
    </citation>
    <scope>NUCLEOTIDE SEQUENCE [LARGE SCALE GENOMIC DNA]</scope>
    <source>
        <strain evidence="4">KCTC 32247</strain>
    </source>
</reference>
<dbReference type="OrthoDB" id="6605953at2"/>
<organism evidence="3 4">
    <name type="scientific">Pseudomonas oryzae</name>
    <dbReference type="NCBI Taxonomy" id="1392877"/>
    <lineage>
        <taxon>Bacteria</taxon>
        <taxon>Pseudomonadati</taxon>
        <taxon>Pseudomonadota</taxon>
        <taxon>Gammaproteobacteria</taxon>
        <taxon>Pseudomonadales</taxon>
        <taxon>Pseudomonadaceae</taxon>
        <taxon>Pseudomonas</taxon>
    </lineage>
</organism>
<protein>
    <recommendedName>
        <fullName evidence="5">Chromate resistance protein</fullName>
    </recommendedName>
</protein>
<feature type="domain" description="ChrB C-terminal" evidence="1">
    <location>
        <begin position="180"/>
        <end position="307"/>
    </location>
</feature>
<dbReference type="AlphaFoldDB" id="A0A1H1ML74"/>
<gene>
    <name evidence="3" type="ORF">SAMN05216221_0539</name>
</gene>
<proteinExistence type="predicted"/>
<dbReference type="Pfam" id="PF20229">
    <property type="entry name" value="ChrB_N"/>
    <property type="match status" value="1"/>
</dbReference>
<evidence type="ECO:0000259" key="2">
    <source>
        <dbReference type="Pfam" id="PF20229"/>
    </source>
</evidence>
<dbReference type="Proteomes" id="UP000243359">
    <property type="component" value="Chromosome I"/>
</dbReference>
<evidence type="ECO:0008006" key="5">
    <source>
        <dbReference type="Google" id="ProtNLM"/>
    </source>
</evidence>
<name>A0A1H1ML74_9PSED</name>